<name>A0ABZ2G568_9SPHN</name>
<reference evidence="2 3" key="1">
    <citation type="submission" date="2024-02" db="EMBL/GenBank/DDBJ databases">
        <title>Full genome sequence of Sphingomonas kaistensis.</title>
        <authorList>
            <person name="Poletto B.L."/>
            <person name="Silva G."/>
            <person name="Galante D."/>
            <person name="Campos K.R."/>
            <person name="Santos M.B.N."/>
            <person name="Sacchi C.T."/>
        </authorList>
    </citation>
    <scope>NUCLEOTIDE SEQUENCE [LARGE SCALE GENOMIC DNA]</scope>
    <source>
        <strain evidence="2 3">MA4R</strain>
    </source>
</reference>
<evidence type="ECO:0000313" key="3">
    <source>
        <dbReference type="Proteomes" id="UP001382935"/>
    </source>
</evidence>
<evidence type="ECO:0000313" key="2">
    <source>
        <dbReference type="EMBL" id="WWM71057.1"/>
    </source>
</evidence>
<dbReference type="Gene3D" id="3.40.50.1980">
    <property type="entry name" value="Nitrogenase molybdenum iron protein domain"/>
    <property type="match status" value="1"/>
</dbReference>
<gene>
    <name evidence="2" type="ORF">V6R86_10310</name>
</gene>
<organism evidence="2 3">
    <name type="scientific">Sphingomonas kaistensis</name>
    <dbReference type="NCBI Taxonomy" id="298708"/>
    <lineage>
        <taxon>Bacteria</taxon>
        <taxon>Pseudomonadati</taxon>
        <taxon>Pseudomonadota</taxon>
        <taxon>Alphaproteobacteria</taxon>
        <taxon>Sphingomonadales</taxon>
        <taxon>Sphingomonadaceae</taxon>
        <taxon>Sphingomonas</taxon>
    </lineage>
</organism>
<dbReference type="SUPFAM" id="SSF53807">
    <property type="entry name" value="Helical backbone' metal receptor"/>
    <property type="match status" value="1"/>
</dbReference>
<protein>
    <submittedName>
        <fullName evidence="2">ABC transporter substrate-binding protein</fullName>
    </submittedName>
</protein>
<feature type="domain" description="Fe/B12 periplasmic-binding" evidence="1">
    <location>
        <begin position="16"/>
        <end position="134"/>
    </location>
</feature>
<dbReference type="EMBL" id="CP145607">
    <property type="protein sequence ID" value="WWM71057.1"/>
    <property type="molecule type" value="Genomic_DNA"/>
</dbReference>
<dbReference type="InterPro" id="IPR002491">
    <property type="entry name" value="ABC_transptr_periplasmic_BD"/>
</dbReference>
<evidence type="ECO:0000259" key="1">
    <source>
        <dbReference type="Pfam" id="PF01497"/>
    </source>
</evidence>
<keyword evidence="3" id="KW-1185">Reference proteome</keyword>
<proteinExistence type="predicted"/>
<dbReference type="Proteomes" id="UP001382935">
    <property type="component" value="Chromosome"/>
</dbReference>
<dbReference type="Pfam" id="PF01497">
    <property type="entry name" value="Peripla_BP_2"/>
    <property type="match status" value="1"/>
</dbReference>
<sequence>MPASALAQAADAALRVASLNLCTDELLLLLGQPQQIVSVSHLSHSPYETALWRVARRHPANDGKLESVIALRPQLILTMGGAGGARQTLARHFGARLIELAYPTTPAEVVAQASQVAALLRRSSAALPYRRQLAQLEATRPRLEEGAFLGGGGVSLSPQGLGASWLALAGFRQPALPNGRFNLEALATKPPKWLIRSDYRAEQVSRGTAWLKHPLVTRLAPRTLTTDGRAWTCGGLPMFAEVTRLRAKRAAR</sequence>
<accession>A0ABZ2G568</accession>
<dbReference type="RefSeq" id="WP_338504340.1">
    <property type="nucleotide sequence ID" value="NZ_CP145607.1"/>
</dbReference>